<keyword evidence="12" id="KW-1185">Reference proteome</keyword>
<comment type="caution">
    <text evidence="11">The sequence shown here is derived from an EMBL/GenBank/DDBJ whole genome shotgun (WGS) entry which is preliminary data.</text>
</comment>
<proteinExistence type="predicted"/>
<evidence type="ECO:0000313" key="12">
    <source>
        <dbReference type="Proteomes" id="UP001160148"/>
    </source>
</evidence>
<dbReference type="PANTHER" id="PTHR14885">
    <property type="entry name" value="CILIA- AND FLAGELLA-ASSOCIATED PROTEIN 43-RELATED"/>
    <property type="match status" value="1"/>
</dbReference>
<dbReference type="EMBL" id="CARXXK010000002">
    <property type="protein sequence ID" value="CAI6357037.1"/>
    <property type="molecule type" value="Genomic_DNA"/>
</dbReference>
<keyword evidence="8" id="KW-0966">Cell projection</keyword>
<evidence type="ECO:0000256" key="1">
    <source>
        <dbReference type="ARBA" id="ARBA00004138"/>
    </source>
</evidence>
<gene>
    <name evidence="11" type="ORF">MEUPH1_LOCUS12709</name>
</gene>
<keyword evidence="3" id="KW-0963">Cytoplasm</keyword>
<evidence type="ECO:0000256" key="2">
    <source>
        <dbReference type="ARBA" id="ARBA00004245"/>
    </source>
</evidence>
<dbReference type="Proteomes" id="UP001160148">
    <property type="component" value="Unassembled WGS sequence"/>
</dbReference>
<dbReference type="PANTHER" id="PTHR14885:SF3">
    <property type="entry name" value="CILIA- AND FLAGELLA-ASSOCIATED PROTEIN 44"/>
    <property type="match status" value="1"/>
</dbReference>
<accession>A0AAV0WMI4</accession>
<evidence type="ECO:0000256" key="3">
    <source>
        <dbReference type="ARBA" id="ARBA00022490"/>
    </source>
</evidence>
<protein>
    <submittedName>
        <fullName evidence="11">Uncharacterized protein</fullName>
    </submittedName>
</protein>
<organism evidence="11 12">
    <name type="scientific">Macrosiphum euphorbiae</name>
    <name type="common">potato aphid</name>
    <dbReference type="NCBI Taxonomy" id="13131"/>
    <lineage>
        <taxon>Eukaryota</taxon>
        <taxon>Metazoa</taxon>
        <taxon>Ecdysozoa</taxon>
        <taxon>Arthropoda</taxon>
        <taxon>Hexapoda</taxon>
        <taxon>Insecta</taxon>
        <taxon>Pterygota</taxon>
        <taxon>Neoptera</taxon>
        <taxon>Paraneoptera</taxon>
        <taxon>Hemiptera</taxon>
        <taxon>Sternorrhyncha</taxon>
        <taxon>Aphidomorpha</taxon>
        <taxon>Aphidoidea</taxon>
        <taxon>Aphididae</taxon>
        <taxon>Macrosiphini</taxon>
        <taxon>Macrosiphum</taxon>
    </lineage>
</organism>
<keyword evidence="6 9" id="KW-0175">Coiled coil</keyword>
<keyword evidence="7" id="KW-0206">Cytoskeleton</keyword>
<keyword evidence="4" id="KW-0853">WD repeat</keyword>
<name>A0AAV0WMI4_9HEMI</name>
<dbReference type="GO" id="GO:0005856">
    <property type="term" value="C:cytoskeleton"/>
    <property type="evidence" value="ECO:0007669"/>
    <property type="project" value="UniProtKB-SubCell"/>
</dbReference>
<comment type="subcellular location">
    <subcellularLocation>
        <location evidence="1">Cell projection</location>
        <location evidence="1">Cilium</location>
    </subcellularLocation>
    <subcellularLocation>
        <location evidence="2">Cytoplasm</location>
        <location evidence="2">Cytoskeleton</location>
    </subcellularLocation>
</comment>
<feature type="region of interest" description="Disordered" evidence="10">
    <location>
        <begin position="248"/>
        <end position="275"/>
    </location>
</feature>
<evidence type="ECO:0000256" key="6">
    <source>
        <dbReference type="ARBA" id="ARBA00023054"/>
    </source>
</evidence>
<feature type="coiled-coil region" evidence="9">
    <location>
        <begin position="478"/>
        <end position="505"/>
    </location>
</feature>
<reference evidence="11 12" key="1">
    <citation type="submission" date="2023-01" db="EMBL/GenBank/DDBJ databases">
        <authorList>
            <person name="Whitehead M."/>
        </authorList>
    </citation>
    <scope>NUCLEOTIDE SEQUENCE [LARGE SCALE GENOMIC DNA]</scope>
</reference>
<feature type="coiled-coil region" evidence="9">
    <location>
        <begin position="396"/>
        <end position="451"/>
    </location>
</feature>
<evidence type="ECO:0000256" key="4">
    <source>
        <dbReference type="ARBA" id="ARBA00022574"/>
    </source>
</evidence>
<sequence>MKKTFNEKVSNLRTQKIKLIHEYKQFKFDINMIQKELNDPEIITPSDFPEVLMDESIDPNLIDSFEPIYHCDRMDLIFNPELSPLYKNAYFYEEPTHEEIIMRQMRIDKLKYRHMHLHETMLKKIKMFDDNLFKLNKMRIEVKLEIIFLDLRATTLEEEMLVLYDFDLLEDDLSYNVHIKMGEQNEKAQQILRIHEDIKYFNDINIKQKNMLIENQHTFDMCLKLENSGFAKHLKKIFDKKLKIPKIQSHDDDDTSSSSSSESEESESEFNNESGESLMAMSRVPVVFDEKVLPTGCDPKLFNTTLELRDKKYKIEQTIEDNKRRLDASSTNLTSTYVELDFIEDELKQIQNKLEACQIKKQMKLNDVYTTIVLHKSQMTKAKLLKSSILLYGNVIQDLSNRAAELKKEEKEIINILQKEKLCAKKDRIEIAKMEKDLRNIKIAIKDEMINKFKTVMNWNSLDKMEMTIIDYMIIKSKTEAKDSKERFIREIQILENKISSQRDSVTDLYLSNTRRNKLLANVLENINKIRHYLDMDQERITKNFQNLSLESPITTEITTMNCIYDELIIKEETSHL</sequence>
<dbReference type="AlphaFoldDB" id="A0AAV0WMI4"/>
<feature type="coiled-coil region" evidence="9">
    <location>
        <begin position="333"/>
        <end position="360"/>
    </location>
</feature>
<evidence type="ECO:0000256" key="9">
    <source>
        <dbReference type="SAM" id="Coils"/>
    </source>
</evidence>
<evidence type="ECO:0000256" key="10">
    <source>
        <dbReference type="SAM" id="MobiDB-lite"/>
    </source>
</evidence>
<evidence type="ECO:0000256" key="5">
    <source>
        <dbReference type="ARBA" id="ARBA00022737"/>
    </source>
</evidence>
<dbReference type="GO" id="GO:0005929">
    <property type="term" value="C:cilium"/>
    <property type="evidence" value="ECO:0007669"/>
    <property type="project" value="UniProtKB-SubCell"/>
</dbReference>
<evidence type="ECO:0000256" key="8">
    <source>
        <dbReference type="ARBA" id="ARBA00023273"/>
    </source>
</evidence>
<keyword evidence="5" id="KW-0677">Repeat</keyword>
<evidence type="ECO:0000313" key="11">
    <source>
        <dbReference type="EMBL" id="CAI6357037.1"/>
    </source>
</evidence>
<evidence type="ECO:0000256" key="7">
    <source>
        <dbReference type="ARBA" id="ARBA00023212"/>
    </source>
</evidence>